<protein>
    <submittedName>
        <fullName evidence="3">OLC1v1032333C1</fullName>
    </submittedName>
</protein>
<dbReference type="PANTHER" id="PTHR12161">
    <property type="entry name" value="IST1 FAMILY MEMBER"/>
    <property type="match status" value="1"/>
</dbReference>
<dbReference type="Proteomes" id="UP001161247">
    <property type="component" value="Chromosome 2"/>
</dbReference>
<sequence length="457" mass="51414">MGKKLDALLGRRNKGRKIKPTINLGISRLCVLKNQREARLNIARSDVLQLLNLGQHERALLRVEQVIKEQNMLDAYVMIESYLHQLIERINLIDGQKTCPEELTEAASSLIYAATRCGDFPELQEIRTFLTSCFGKEFAARAAELRNNCGVNYKMIQKLSTRMPNLDSRMKVLKGIASENSIILELEDVELERTEEPRRTDSGLDQPTQRTPSHSIDAERLEEFTESVRLRTEYKDVAAAAQAAFESAAYAAAAARAAVQLSRSDSQDPHNPKGPKLQPAVYSPNDAAKSNSQSDLRDFEEHNARTRSEKIQSKEKDASKFEGMVKAEQFKGGKDEGNLRGPYPVPAQNHLKTLDDEAHGMRSVSLRINRNFDGETTQRLQHRRDVLDSKTPDPLEGTASEESYRKSYSPSHEQVASGPPARFKMEQVPKKLTTGVVGDLKVEKRPISVRTRRTYGR</sequence>
<feature type="region of interest" description="Disordered" evidence="2">
    <location>
        <begin position="193"/>
        <end position="218"/>
    </location>
</feature>
<gene>
    <name evidence="3" type="ORF">OLC1_LOCUS7038</name>
</gene>
<evidence type="ECO:0000313" key="4">
    <source>
        <dbReference type="Proteomes" id="UP001161247"/>
    </source>
</evidence>
<comment type="similarity">
    <text evidence="1">Belongs to the IST1 family.</text>
</comment>
<feature type="compositionally biased region" description="Basic and acidic residues" evidence="2">
    <location>
        <begin position="193"/>
        <end position="202"/>
    </location>
</feature>
<feature type="region of interest" description="Disordered" evidence="2">
    <location>
        <begin position="374"/>
        <end position="457"/>
    </location>
</feature>
<dbReference type="EMBL" id="OX459119">
    <property type="protein sequence ID" value="CAI9096236.1"/>
    <property type="molecule type" value="Genomic_DNA"/>
</dbReference>
<dbReference type="GO" id="GO:0015031">
    <property type="term" value="P:protein transport"/>
    <property type="evidence" value="ECO:0007669"/>
    <property type="project" value="InterPro"/>
</dbReference>
<dbReference type="AlphaFoldDB" id="A0AAV1CKU0"/>
<name>A0AAV1CKU0_OLDCO</name>
<dbReference type="InterPro" id="IPR005061">
    <property type="entry name" value="Ist1"/>
</dbReference>
<dbReference type="PANTHER" id="PTHR12161:SF16">
    <property type="entry name" value="REGULATOR OF VPS4 ACTIVITY IN THE MVB PATHWAY PROTEIN"/>
    <property type="match status" value="1"/>
</dbReference>
<feature type="region of interest" description="Disordered" evidence="2">
    <location>
        <begin position="261"/>
        <end position="322"/>
    </location>
</feature>
<dbReference type="Pfam" id="PF03398">
    <property type="entry name" value="Ist1"/>
    <property type="match status" value="1"/>
</dbReference>
<organism evidence="3 4">
    <name type="scientific">Oldenlandia corymbosa var. corymbosa</name>
    <dbReference type="NCBI Taxonomy" id="529605"/>
    <lineage>
        <taxon>Eukaryota</taxon>
        <taxon>Viridiplantae</taxon>
        <taxon>Streptophyta</taxon>
        <taxon>Embryophyta</taxon>
        <taxon>Tracheophyta</taxon>
        <taxon>Spermatophyta</taxon>
        <taxon>Magnoliopsida</taxon>
        <taxon>eudicotyledons</taxon>
        <taxon>Gunneridae</taxon>
        <taxon>Pentapetalae</taxon>
        <taxon>asterids</taxon>
        <taxon>lamiids</taxon>
        <taxon>Gentianales</taxon>
        <taxon>Rubiaceae</taxon>
        <taxon>Rubioideae</taxon>
        <taxon>Spermacoceae</taxon>
        <taxon>Hedyotis-Oldenlandia complex</taxon>
        <taxon>Oldenlandia</taxon>
    </lineage>
</organism>
<dbReference type="Gene3D" id="1.20.1260.60">
    <property type="entry name" value="Vacuolar protein sorting-associated protein Ist1"/>
    <property type="match status" value="1"/>
</dbReference>
<proteinExistence type="inferred from homology"/>
<keyword evidence="4" id="KW-1185">Reference proteome</keyword>
<evidence type="ECO:0000313" key="3">
    <source>
        <dbReference type="EMBL" id="CAI9096236.1"/>
    </source>
</evidence>
<accession>A0AAV1CKU0</accession>
<feature type="compositionally biased region" description="Basic and acidic residues" evidence="2">
    <location>
        <begin position="295"/>
        <end position="322"/>
    </location>
</feature>
<evidence type="ECO:0000256" key="2">
    <source>
        <dbReference type="SAM" id="MobiDB-lite"/>
    </source>
</evidence>
<reference evidence="3" key="1">
    <citation type="submission" date="2023-03" db="EMBL/GenBank/DDBJ databases">
        <authorList>
            <person name="Julca I."/>
        </authorList>
    </citation>
    <scope>NUCLEOTIDE SEQUENCE</scope>
</reference>
<dbReference type="FunFam" id="1.20.1260.60:FF:000002">
    <property type="entry name" value="Vacuolar protein sorting-associated protein IST1"/>
    <property type="match status" value="1"/>
</dbReference>
<feature type="compositionally biased region" description="Basic and acidic residues" evidence="2">
    <location>
        <begin position="383"/>
        <end position="393"/>
    </location>
</feature>
<dbReference type="InterPro" id="IPR042277">
    <property type="entry name" value="IST1-like"/>
</dbReference>
<feature type="compositionally biased region" description="Polar residues" evidence="2">
    <location>
        <begin position="203"/>
        <end position="214"/>
    </location>
</feature>
<evidence type="ECO:0000256" key="1">
    <source>
        <dbReference type="ARBA" id="ARBA00005536"/>
    </source>
</evidence>